<evidence type="ECO:0000313" key="1">
    <source>
        <dbReference type="EMBL" id="ELY87043.1"/>
    </source>
</evidence>
<evidence type="ECO:0000313" key="2">
    <source>
        <dbReference type="Proteomes" id="UP000011511"/>
    </source>
</evidence>
<name>L9ZPI3_NATA2</name>
<dbReference type="AlphaFoldDB" id="L9ZPI3"/>
<accession>L9ZPI3</accession>
<sequence length="68" mass="8133">MDEREIEKDTRRSWRSRWKGEMAEGKPGGEFVECGDGEVWMSSVSGERYCEKQVKEQLRERHRPFPSR</sequence>
<gene>
    <name evidence="1" type="ORF">C485_09012</name>
</gene>
<proteinExistence type="predicted"/>
<keyword evidence="2" id="KW-1185">Reference proteome</keyword>
<reference evidence="1 2" key="1">
    <citation type="journal article" date="2014" name="PLoS Genet.">
        <title>Phylogenetically driven sequencing of extremely halophilic archaea reveals strategies for static and dynamic osmo-response.</title>
        <authorList>
            <person name="Becker E.A."/>
            <person name="Seitzer P.M."/>
            <person name="Tritt A."/>
            <person name="Larsen D."/>
            <person name="Krusor M."/>
            <person name="Yao A.I."/>
            <person name="Wu D."/>
            <person name="Madern D."/>
            <person name="Eisen J.A."/>
            <person name="Darling A.E."/>
            <person name="Facciotti M.T."/>
        </authorList>
    </citation>
    <scope>NUCLEOTIDE SEQUENCE [LARGE SCALE GENOMIC DNA]</scope>
    <source>
        <strain evidence="1 2">JCM 12890</strain>
    </source>
</reference>
<protein>
    <submittedName>
        <fullName evidence="1">Uncharacterized protein</fullName>
    </submittedName>
</protein>
<dbReference type="EMBL" id="AOIK01000025">
    <property type="protein sequence ID" value="ELY87043.1"/>
    <property type="molecule type" value="Genomic_DNA"/>
</dbReference>
<comment type="caution">
    <text evidence="1">The sequence shown here is derived from an EMBL/GenBank/DDBJ whole genome shotgun (WGS) entry which is preliminary data.</text>
</comment>
<organism evidence="1 2">
    <name type="scientific">Natrinema altunense (strain JCM 12890 / CGMCC 1.3731 / AJ2)</name>
    <dbReference type="NCBI Taxonomy" id="1227494"/>
    <lineage>
        <taxon>Archaea</taxon>
        <taxon>Methanobacteriati</taxon>
        <taxon>Methanobacteriota</taxon>
        <taxon>Stenosarchaea group</taxon>
        <taxon>Halobacteria</taxon>
        <taxon>Halobacteriales</taxon>
        <taxon>Natrialbaceae</taxon>
        <taxon>Natrinema</taxon>
    </lineage>
</organism>
<dbReference type="Proteomes" id="UP000011511">
    <property type="component" value="Unassembled WGS sequence"/>
</dbReference>